<feature type="region of interest" description="Disordered" evidence="1">
    <location>
        <begin position="55"/>
        <end position="82"/>
    </location>
</feature>
<dbReference type="EMBL" id="JAIQCV010000004">
    <property type="protein sequence ID" value="KAH1107383.1"/>
    <property type="molecule type" value="Genomic_DNA"/>
</dbReference>
<evidence type="ECO:0000313" key="2">
    <source>
        <dbReference type="EMBL" id="KAH1107383.1"/>
    </source>
</evidence>
<organism evidence="2 3">
    <name type="scientific">Gossypium stocksii</name>
    <dbReference type="NCBI Taxonomy" id="47602"/>
    <lineage>
        <taxon>Eukaryota</taxon>
        <taxon>Viridiplantae</taxon>
        <taxon>Streptophyta</taxon>
        <taxon>Embryophyta</taxon>
        <taxon>Tracheophyta</taxon>
        <taxon>Spermatophyta</taxon>
        <taxon>Magnoliopsida</taxon>
        <taxon>eudicotyledons</taxon>
        <taxon>Gunneridae</taxon>
        <taxon>Pentapetalae</taxon>
        <taxon>rosids</taxon>
        <taxon>malvids</taxon>
        <taxon>Malvales</taxon>
        <taxon>Malvaceae</taxon>
        <taxon>Malvoideae</taxon>
        <taxon>Gossypium</taxon>
    </lineage>
</organism>
<keyword evidence="3" id="KW-1185">Reference proteome</keyword>
<accession>A0A9D4ACX9</accession>
<protein>
    <submittedName>
        <fullName evidence="2">Uncharacterized protein</fullName>
    </submittedName>
</protein>
<comment type="caution">
    <text evidence="2">The sequence shown here is derived from an EMBL/GenBank/DDBJ whole genome shotgun (WGS) entry which is preliminary data.</text>
</comment>
<reference evidence="2 3" key="1">
    <citation type="journal article" date="2021" name="Plant Biotechnol. J.">
        <title>Multi-omics assisted identification of the key and species-specific regulatory components of drought-tolerant mechanisms in Gossypium stocksii.</title>
        <authorList>
            <person name="Yu D."/>
            <person name="Ke L."/>
            <person name="Zhang D."/>
            <person name="Wu Y."/>
            <person name="Sun Y."/>
            <person name="Mei J."/>
            <person name="Sun J."/>
            <person name="Sun Y."/>
        </authorList>
    </citation>
    <scope>NUCLEOTIDE SEQUENCE [LARGE SCALE GENOMIC DNA]</scope>
    <source>
        <strain evidence="3">cv. E1</strain>
        <tissue evidence="2">Leaf</tissue>
    </source>
</reference>
<evidence type="ECO:0000256" key="1">
    <source>
        <dbReference type="SAM" id="MobiDB-lite"/>
    </source>
</evidence>
<gene>
    <name evidence="2" type="ORF">J1N35_011151</name>
</gene>
<evidence type="ECO:0000313" key="3">
    <source>
        <dbReference type="Proteomes" id="UP000828251"/>
    </source>
</evidence>
<sequence length="141" mass="15627">MGLLQHELAQMQLEVSQIDTKIDTRLKDFRENLKGEIRTERRSLFEQYFGQQASTSVAGGAQDKGKGILGGTPPRFPPKEPLALSSASDLANIPSRVEGEGGRSGTLKRQRLRMFCLLCKMTRFVTAVLTVVVCLRSCYPP</sequence>
<dbReference type="Proteomes" id="UP000828251">
    <property type="component" value="Unassembled WGS sequence"/>
</dbReference>
<name>A0A9D4ACX9_9ROSI</name>
<proteinExistence type="predicted"/>
<dbReference type="AlphaFoldDB" id="A0A9D4ACX9"/>